<dbReference type="AlphaFoldDB" id="A0A6A6XE16"/>
<gene>
    <name evidence="1" type="ORF">K505DRAFT_361512</name>
</gene>
<keyword evidence="2" id="KW-1185">Reference proteome</keyword>
<sequence length="155" mass="16862">MDTEQRPLFPVIDKGAAVATGAVPWAVAKLLLEDEDIYCGVRRRQEPLRRRPRARACTTSRREVQVQRHSFTSGTLILAAEQDAMPWNADSPSPTPIPQACLGALSLSPLLAPILSLSYPSLPSLPPLPPIVAGHVHHKSSTAVWSKWLLSTSPC</sequence>
<evidence type="ECO:0000313" key="2">
    <source>
        <dbReference type="Proteomes" id="UP000799757"/>
    </source>
</evidence>
<proteinExistence type="predicted"/>
<protein>
    <submittedName>
        <fullName evidence="1">Uncharacterized protein</fullName>
    </submittedName>
</protein>
<accession>A0A6A6XE16</accession>
<organism evidence="1 2">
    <name type="scientific">Melanomma pulvis-pyrius CBS 109.77</name>
    <dbReference type="NCBI Taxonomy" id="1314802"/>
    <lineage>
        <taxon>Eukaryota</taxon>
        <taxon>Fungi</taxon>
        <taxon>Dikarya</taxon>
        <taxon>Ascomycota</taxon>
        <taxon>Pezizomycotina</taxon>
        <taxon>Dothideomycetes</taxon>
        <taxon>Pleosporomycetidae</taxon>
        <taxon>Pleosporales</taxon>
        <taxon>Melanommataceae</taxon>
        <taxon>Melanomma</taxon>
    </lineage>
</organism>
<name>A0A6A6XE16_9PLEO</name>
<reference evidence="1" key="1">
    <citation type="journal article" date="2020" name="Stud. Mycol.">
        <title>101 Dothideomycetes genomes: a test case for predicting lifestyles and emergence of pathogens.</title>
        <authorList>
            <person name="Haridas S."/>
            <person name="Albert R."/>
            <person name="Binder M."/>
            <person name="Bloem J."/>
            <person name="Labutti K."/>
            <person name="Salamov A."/>
            <person name="Andreopoulos B."/>
            <person name="Baker S."/>
            <person name="Barry K."/>
            <person name="Bills G."/>
            <person name="Bluhm B."/>
            <person name="Cannon C."/>
            <person name="Castanera R."/>
            <person name="Culley D."/>
            <person name="Daum C."/>
            <person name="Ezra D."/>
            <person name="Gonzalez J."/>
            <person name="Henrissat B."/>
            <person name="Kuo A."/>
            <person name="Liang C."/>
            <person name="Lipzen A."/>
            <person name="Lutzoni F."/>
            <person name="Magnuson J."/>
            <person name="Mondo S."/>
            <person name="Nolan M."/>
            <person name="Ohm R."/>
            <person name="Pangilinan J."/>
            <person name="Park H.-J."/>
            <person name="Ramirez L."/>
            <person name="Alfaro M."/>
            <person name="Sun H."/>
            <person name="Tritt A."/>
            <person name="Yoshinaga Y."/>
            <person name="Zwiers L.-H."/>
            <person name="Turgeon B."/>
            <person name="Goodwin S."/>
            <person name="Spatafora J."/>
            <person name="Crous P."/>
            <person name="Grigoriev I."/>
        </authorList>
    </citation>
    <scope>NUCLEOTIDE SEQUENCE</scope>
    <source>
        <strain evidence="1">CBS 109.77</strain>
    </source>
</reference>
<evidence type="ECO:0000313" key="1">
    <source>
        <dbReference type="EMBL" id="KAF2793947.1"/>
    </source>
</evidence>
<dbReference type="EMBL" id="MU001908">
    <property type="protein sequence ID" value="KAF2793947.1"/>
    <property type="molecule type" value="Genomic_DNA"/>
</dbReference>
<dbReference type="Proteomes" id="UP000799757">
    <property type="component" value="Unassembled WGS sequence"/>
</dbReference>